<proteinExistence type="predicted"/>
<sequence>MTVLVVVESHWGNTEQVARAIAGGVRDAGLPVVIKNVQDAPVSLADVELLIAGGPTHAFSLSRGSTRQSAGLQGGTAGSAATGLREYLSALGAAADDHPPVVTFDTRVRHFPGSAARAAVRIARRGGFPVDLEPESFWVDDTEGPLEDGELDRARRWGRDLAGHVGPLG</sequence>
<evidence type="ECO:0000313" key="3">
    <source>
        <dbReference type="Proteomes" id="UP000585905"/>
    </source>
</evidence>
<dbReference type="AlphaFoldDB" id="A0A839E7L4"/>
<keyword evidence="3" id="KW-1185">Reference proteome</keyword>
<reference evidence="2 3" key="1">
    <citation type="submission" date="2020-07" db="EMBL/GenBank/DDBJ databases">
        <title>Sequencing the genomes of 1000 actinobacteria strains.</title>
        <authorList>
            <person name="Klenk H.-P."/>
        </authorList>
    </citation>
    <scope>NUCLEOTIDE SEQUENCE [LARGE SCALE GENOMIC DNA]</scope>
    <source>
        <strain evidence="2 3">DSM 19663</strain>
    </source>
</reference>
<dbReference type="Gene3D" id="3.40.50.360">
    <property type="match status" value="1"/>
</dbReference>
<name>A0A839E7L4_9MICO</name>
<comment type="caution">
    <text evidence="2">The sequence shown here is derived from an EMBL/GenBank/DDBJ whole genome shotgun (WGS) entry which is preliminary data.</text>
</comment>
<feature type="domain" description="Flavodoxin-like" evidence="1">
    <location>
        <begin position="3"/>
        <end position="162"/>
    </location>
</feature>
<dbReference type="EMBL" id="JACGWX010000002">
    <property type="protein sequence ID" value="MBA8847760.1"/>
    <property type="molecule type" value="Genomic_DNA"/>
</dbReference>
<dbReference type="SUPFAM" id="SSF52218">
    <property type="entry name" value="Flavoproteins"/>
    <property type="match status" value="1"/>
</dbReference>
<organism evidence="2 3">
    <name type="scientific">Microcella alkalica</name>
    <dbReference type="NCBI Taxonomy" id="355930"/>
    <lineage>
        <taxon>Bacteria</taxon>
        <taxon>Bacillati</taxon>
        <taxon>Actinomycetota</taxon>
        <taxon>Actinomycetes</taxon>
        <taxon>Micrococcales</taxon>
        <taxon>Microbacteriaceae</taxon>
        <taxon>Microcella</taxon>
    </lineage>
</organism>
<evidence type="ECO:0000313" key="2">
    <source>
        <dbReference type="EMBL" id="MBA8847760.1"/>
    </source>
</evidence>
<protein>
    <recommendedName>
        <fullName evidence="1">Flavodoxin-like domain-containing protein</fullName>
    </recommendedName>
</protein>
<accession>A0A839E7L4</accession>
<dbReference type="RefSeq" id="WP_182490548.1">
    <property type="nucleotide sequence ID" value="NZ_BAAAOV010000005.1"/>
</dbReference>
<dbReference type="GO" id="GO:0010181">
    <property type="term" value="F:FMN binding"/>
    <property type="evidence" value="ECO:0007669"/>
    <property type="project" value="InterPro"/>
</dbReference>
<dbReference type="PROSITE" id="PS50902">
    <property type="entry name" value="FLAVODOXIN_LIKE"/>
    <property type="match status" value="1"/>
</dbReference>
<dbReference type="InterPro" id="IPR008254">
    <property type="entry name" value="Flavodoxin/NO_synth"/>
</dbReference>
<gene>
    <name evidence="2" type="ORF">FHX53_001345</name>
</gene>
<dbReference type="InterPro" id="IPR029039">
    <property type="entry name" value="Flavoprotein-like_sf"/>
</dbReference>
<evidence type="ECO:0000259" key="1">
    <source>
        <dbReference type="PROSITE" id="PS50902"/>
    </source>
</evidence>
<dbReference type="Proteomes" id="UP000585905">
    <property type="component" value="Unassembled WGS sequence"/>
</dbReference>